<evidence type="ECO:0000313" key="8">
    <source>
        <dbReference type="Proteomes" id="UP001041814"/>
    </source>
</evidence>
<protein>
    <recommendedName>
        <fullName evidence="9">Type IV pilus assembly protein PilE</fullName>
    </recommendedName>
</protein>
<comment type="subcellular location">
    <subcellularLocation>
        <location evidence="1">Membrane</location>
        <topology evidence="1">Single-pass membrane protein</topology>
    </subcellularLocation>
</comment>
<dbReference type="Pfam" id="PF07963">
    <property type="entry name" value="N_methyl"/>
    <property type="match status" value="1"/>
</dbReference>
<reference evidence="7" key="1">
    <citation type="submission" date="2017-08" db="EMBL/GenBank/DDBJ databases">
        <authorList>
            <person name="Imhoff J.F."/>
            <person name="Rahn T."/>
            <person name="Kuenzel S."/>
            <person name="Neulinger S.C."/>
        </authorList>
    </citation>
    <scope>NUCLEOTIDE SEQUENCE</scope>
    <source>
        <strain evidence="7">IM 151</strain>
    </source>
</reference>
<gene>
    <name evidence="7" type="ORF">CKO43_12530</name>
</gene>
<comment type="caution">
    <text evidence="7">The sequence shown here is derived from an EMBL/GenBank/DDBJ whole genome shotgun (WGS) entry which is preliminary data.</text>
</comment>
<keyword evidence="4 6" id="KW-1133">Transmembrane helix</keyword>
<evidence type="ECO:0000256" key="2">
    <source>
        <dbReference type="ARBA" id="ARBA00022481"/>
    </source>
</evidence>
<dbReference type="PANTHER" id="PTHR30093">
    <property type="entry name" value="GENERAL SECRETION PATHWAY PROTEIN G"/>
    <property type="match status" value="1"/>
</dbReference>
<dbReference type="NCBIfam" id="TIGR02532">
    <property type="entry name" value="IV_pilin_GFxxxE"/>
    <property type="match status" value="1"/>
</dbReference>
<dbReference type="InterPro" id="IPR031982">
    <property type="entry name" value="PilE-like"/>
</dbReference>
<dbReference type="RefSeq" id="WP_200378859.1">
    <property type="nucleotide sequence ID" value="NZ_NRRU01000042.1"/>
</dbReference>
<dbReference type="InterPro" id="IPR045584">
    <property type="entry name" value="Pilin-like"/>
</dbReference>
<dbReference type="EMBL" id="NRRU01000042">
    <property type="protein sequence ID" value="MBK1713605.1"/>
    <property type="molecule type" value="Genomic_DNA"/>
</dbReference>
<dbReference type="PROSITE" id="PS00409">
    <property type="entry name" value="PROKAR_NTER_METHYL"/>
    <property type="match status" value="1"/>
</dbReference>
<keyword evidence="3 6" id="KW-0812">Transmembrane</keyword>
<organism evidence="7 8">
    <name type="scientific">Rubrivivax gelatinosus</name>
    <name type="common">Rhodocyclus gelatinosus</name>
    <name type="synonym">Rhodopseudomonas gelatinosa</name>
    <dbReference type="NCBI Taxonomy" id="28068"/>
    <lineage>
        <taxon>Bacteria</taxon>
        <taxon>Pseudomonadati</taxon>
        <taxon>Pseudomonadota</taxon>
        <taxon>Betaproteobacteria</taxon>
        <taxon>Burkholderiales</taxon>
        <taxon>Sphaerotilaceae</taxon>
        <taxon>Rubrivivax</taxon>
    </lineage>
</organism>
<sequence length="147" mass="15434">MHAAVFQPRRPRGFTLIELMVALAVLAILAAIAFPSYRQYIAKQRVTSAQADLVSLGLNLDGHLLNQTTYPAAVAGTANLKSTLAGWKPVAADDFDYELVAVDNTSFPPSYQVKASGTSSAVSGCEILLSSDGSRSKSGCPGGATTW</sequence>
<dbReference type="Pfam" id="PF16732">
    <property type="entry name" value="ComP_DUS"/>
    <property type="match status" value="1"/>
</dbReference>
<evidence type="ECO:0000256" key="1">
    <source>
        <dbReference type="ARBA" id="ARBA00004167"/>
    </source>
</evidence>
<proteinExistence type="predicted"/>
<reference evidence="7" key="2">
    <citation type="journal article" date="2020" name="Microorganisms">
        <title>Osmotic Adaptation and Compatible Solute Biosynthesis of Phototrophic Bacteria as Revealed from Genome Analyses.</title>
        <authorList>
            <person name="Imhoff J.F."/>
            <person name="Rahn T."/>
            <person name="Kunzel S."/>
            <person name="Keller A."/>
            <person name="Neulinger S.C."/>
        </authorList>
    </citation>
    <scope>NUCLEOTIDE SEQUENCE</scope>
    <source>
        <strain evidence="7">IM 151</strain>
    </source>
</reference>
<dbReference type="Proteomes" id="UP001041814">
    <property type="component" value="Unassembled WGS sequence"/>
</dbReference>
<evidence type="ECO:0008006" key="9">
    <source>
        <dbReference type="Google" id="ProtNLM"/>
    </source>
</evidence>
<evidence type="ECO:0000256" key="6">
    <source>
        <dbReference type="SAM" id="Phobius"/>
    </source>
</evidence>
<dbReference type="PRINTS" id="PR00813">
    <property type="entry name" value="BCTERIALGSPG"/>
</dbReference>
<evidence type="ECO:0000313" key="7">
    <source>
        <dbReference type="EMBL" id="MBK1713605.1"/>
    </source>
</evidence>
<dbReference type="SUPFAM" id="SSF54523">
    <property type="entry name" value="Pili subunits"/>
    <property type="match status" value="1"/>
</dbReference>
<dbReference type="PANTHER" id="PTHR30093:SF44">
    <property type="entry name" value="TYPE II SECRETION SYSTEM CORE PROTEIN G"/>
    <property type="match status" value="1"/>
</dbReference>
<dbReference type="Gene3D" id="3.30.700.10">
    <property type="entry name" value="Glycoprotein, Type 4 Pilin"/>
    <property type="match status" value="1"/>
</dbReference>
<accession>A0ABS1DVF1</accession>
<evidence type="ECO:0000256" key="4">
    <source>
        <dbReference type="ARBA" id="ARBA00022989"/>
    </source>
</evidence>
<dbReference type="InterPro" id="IPR012902">
    <property type="entry name" value="N_methyl_site"/>
</dbReference>
<dbReference type="InterPro" id="IPR000983">
    <property type="entry name" value="Bac_GSPG_pilin"/>
</dbReference>
<keyword evidence="8" id="KW-1185">Reference proteome</keyword>
<keyword evidence="5 6" id="KW-0472">Membrane</keyword>
<evidence type="ECO:0000256" key="3">
    <source>
        <dbReference type="ARBA" id="ARBA00022692"/>
    </source>
</evidence>
<feature type="transmembrane region" description="Helical" evidence="6">
    <location>
        <begin position="14"/>
        <end position="35"/>
    </location>
</feature>
<name>A0ABS1DVF1_RUBGE</name>
<keyword evidence="2" id="KW-0488">Methylation</keyword>
<evidence type="ECO:0000256" key="5">
    <source>
        <dbReference type="ARBA" id="ARBA00023136"/>
    </source>
</evidence>